<feature type="transmembrane region" description="Helical" evidence="10">
    <location>
        <begin position="202"/>
        <end position="222"/>
    </location>
</feature>
<keyword evidence="3 9" id="KW-0813">Transport</keyword>
<dbReference type="Proteomes" id="UP000473014">
    <property type="component" value="Unassembled WGS sequence"/>
</dbReference>
<keyword evidence="6" id="KW-0059">Arsenical resistance</keyword>
<dbReference type="GO" id="GO:0015297">
    <property type="term" value="F:antiporter activity"/>
    <property type="evidence" value="ECO:0007669"/>
    <property type="project" value="UniProtKB-UniRule"/>
</dbReference>
<comment type="subcellular location">
    <subcellularLocation>
        <location evidence="1 9">Cell membrane</location>
        <topology evidence="1 9">Multi-pass membrane protein</topology>
    </subcellularLocation>
</comment>
<dbReference type="RefSeq" id="WP_162466573.1">
    <property type="nucleotide sequence ID" value="NZ_WIXO01000001.1"/>
</dbReference>
<dbReference type="NCBIfam" id="TIGR00832">
    <property type="entry name" value="acr3"/>
    <property type="match status" value="1"/>
</dbReference>
<evidence type="ECO:0000256" key="1">
    <source>
        <dbReference type="ARBA" id="ARBA00004651"/>
    </source>
</evidence>
<keyword evidence="12" id="KW-1185">Reference proteome</keyword>
<gene>
    <name evidence="11" type="primary">arsB</name>
    <name evidence="11" type="ORF">F0L17_22585</name>
</gene>
<dbReference type="GO" id="GO:0015104">
    <property type="term" value="F:antimonite transmembrane transporter activity"/>
    <property type="evidence" value="ECO:0007669"/>
    <property type="project" value="TreeGrafter"/>
</dbReference>
<keyword evidence="4 9" id="KW-1003">Cell membrane</keyword>
<dbReference type="GO" id="GO:0015105">
    <property type="term" value="F:arsenite transmembrane transporter activity"/>
    <property type="evidence" value="ECO:0007669"/>
    <property type="project" value="TreeGrafter"/>
</dbReference>
<feature type="transmembrane region" description="Helical" evidence="10">
    <location>
        <begin position="129"/>
        <end position="148"/>
    </location>
</feature>
<evidence type="ECO:0000256" key="10">
    <source>
        <dbReference type="SAM" id="Phobius"/>
    </source>
</evidence>
<evidence type="ECO:0000256" key="5">
    <source>
        <dbReference type="ARBA" id="ARBA00022692"/>
    </source>
</evidence>
<dbReference type="GO" id="GO:0046685">
    <property type="term" value="P:response to arsenic-containing substance"/>
    <property type="evidence" value="ECO:0007669"/>
    <property type="project" value="UniProtKB-KW"/>
</dbReference>
<dbReference type="InterPro" id="IPR004706">
    <property type="entry name" value="Arsenical-R_Acr3"/>
</dbReference>
<feature type="transmembrane region" description="Helical" evidence="10">
    <location>
        <begin position="32"/>
        <end position="51"/>
    </location>
</feature>
<evidence type="ECO:0000256" key="2">
    <source>
        <dbReference type="ARBA" id="ARBA00010110"/>
    </source>
</evidence>
<feature type="transmembrane region" description="Helical" evidence="10">
    <location>
        <begin position="63"/>
        <end position="83"/>
    </location>
</feature>
<accession>A0A6G2BHX5</accession>
<feature type="transmembrane region" description="Helical" evidence="10">
    <location>
        <begin position="335"/>
        <end position="357"/>
    </location>
</feature>
<evidence type="ECO:0000256" key="8">
    <source>
        <dbReference type="ARBA" id="ARBA00023136"/>
    </source>
</evidence>
<dbReference type="Pfam" id="PF01758">
    <property type="entry name" value="SBF"/>
    <property type="match status" value="1"/>
</dbReference>
<reference evidence="11 12" key="1">
    <citation type="submission" date="2019-11" db="EMBL/GenBank/DDBJ databases">
        <authorList>
            <person name="Yuan L."/>
        </authorList>
    </citation>
    <scope>NUCLEOTIDE SEQUENCE [LARGE SCALE GENOMIC DNA]</scope>
    <source>
        <strain evidence="11 12">TRM43335</strain>
    </source>
</reference>
<evidence type="ECO:0000256" key="3">
    <source>
        <dbReference type="ARBA" id="ARBA00022448"/>
    </source>
</evidence>
<dbReference type="GO" id="GO:0005886">
    <property type="term" value="C:plasma membrane"/>
    <property type="evidence" value="ECO:0007669"/>
    <property type="project" value="UniProtKB-SubCell"/>
</dbReference>
<dbReference type="Gene3D" id="1.20.1530.20">
    <property type="match status" value="1"/>
</dbReference>
<proteinExistence type="inferred from homology"/>
<evidence type="ECO:0000313" key="12">
    <source>
        <dbReference type="Proteomes" id="UP000473014"/>
    </source>
</evidence>
<dbReference type="InterPro" id="IPR002657">
    <property type="entry name" value="BilAc:Na_symport/Acr3"/>
</dbReference>
<dbReference type="InterPro" id="IPR038770">
    <property type="entry name" value="Na+/solute_symporter_sf"/>
</dbReference>
<dbReference type="EMBL" id="WIXO01000001">
    <property type="protein sequence ID" value="MTE21850.1"/>
    <property type="molecule type" value="Genomic_DNA"/>
</dbReference>
<dbReference type="PANTHER" id="PTHR43057">
    <property type="entry name" value="ARSENITE EFFLUX TRANSPORTER"/>
    <property type="match status" value="1"/>
</dbReference>
<name>A0A6G2BHX5_9ACTN</name>
<evidence type="ECO:0000313" key="11">
    <source>
        <dbReference type="EMBL" id="MTE21850.1"/>
    </source>
</evidence>
<feature type="transmembrane region" description="Helical" evidence="10">
    <location>
        <begin position="243"/>
        <end position="261"/>
    </location>
</feature>
<organism evidence="11 12">
    <name type="scientific">Streptomyces taklimakanensis</name>
    <dbReference type="NCBI Taxonomy" id="2569853"/>
    <lineage>
        <taxon>Bacteria</taxon>
        <taxon>Bacillati</taxon>
        <taxon>Actinomycetota</taxon>
        <taxon>Actinomycetes</taxon>
        <taxon>Kitasatosporales</taxon>
        <taxon>Streptomycetaceae</taxon>
        <taxon>Streptomyces</taxon>
    </lineage>
</organism>
<keyword evidence="5 9" id="KW-0812">Transmembrane</keyword>
<keyword evidence="7 9" id="KW-1133">Transmembrane helix</keyword>
<evidence type="ECO:0000256" key="6">
    <source>
        <dbReference type="ARBA" id="ARBA00022849"/>
    </source>
</evidence>
<protein>
    <submittedName>
        <fullName evidence="11">ACR3 family arsenite efflux transporter</fullName>
    </submittedName>
</protein>
<dbReference type="AlphaFoldDB" id="A0A6G2BHX5"/>
<dbReference type="PIRSF" id="PIRSF005508">
    <property type="entry name" value="Acr3"/>
    <property type="match status" value="1"/>
</dbReference>
<evidence type="ECO:0000256" key="9">
    <source>
        <dbReference type="PIRNR" id="PIRNR005508"/>
    </source>
</evidence>
<feature type="transmembrane region" description="Helical" evidence="10">
    <location>
        <begin position="307"/>
        <end position="329"/>
    </location>
</feature>
<comment type="similarity">
    <text evidence="2 9">Belongs to the arsenical resistance-3 (ACR3) (TC 2.A.59) family.</text>
</comment>
<dbReference type="PANTHER" id="PTHR43057:SF1">
    <property type="entry name" value="ARSENICAL-RESISTANCE PROTEIN 3"/>
    <property type="match status" value="1"/>
</dbReference>
<comment type="caution">
    <text evidence="11">The sequence shown here is derived from an EMBL/GenBank/DDBJ whole genome shotgun (WGS) entry which is preliminary data.</text>
</comment>
<keyword evidence="8 9" id="KW-0472">Membrane</keyword>
<sequence>MTTTDPTPRPSAAGPATEDASIVAKLSTLDRFLAVWILAAMAAGLGLGRLVPGLGDALSKVEIGGISLPIALGLLVMMYPVLAKVRYDKLDAVTGDKRLMISSLVVNWIVGPAVMFALAWIFLPDLPEYRTGLIIVGLARCIAMVIIWNDLACGDREAAAVLVALNSVFQVLAFGLLGWFYLDLLPGWLGLGDGTALDVSAWEIAANVAVFLGVPLAAGYLTRRIGEQRMGRRNYEQRFLPRIGPWALYGLLFTIVILFALQGRTITSQPLDVARIALPLLVYFALMFFGTFALGKAIGLAYERTTTLAFTAAGNNFELAIAVAIATFGVTSGQALAGVVGPLIEVPVLIALVYVALAWRRRFTDRSTPAASGREGRRARV</sequence>
<dbReference type="FunFam" id="1.20.1530.20:FF:000009">
    <property type="entry name" value="Arsenite transporter, ACR3 family"/>
    <property type="match status" value="1"/>
</dbReference>
<evidence type="ECO:0000256" key="4">
    <source>
        <dbReference type="ARBA" id="ARBA00022475"/>
    </source>
</evidence>
<feature type="transmembrane region" description="Helical" evidence="10">
    <location>
        <begin position="160"/>
        <end position="182"/>
    </location>
</feature>
<evidence type="ECO:0000256" key="7">
    <source>
        <dbReference type="ARBA" id="ARBA00022989"/>
    </source>
</evidence>
<feature type="transmembrane region" description="Helical" evidence="10">
    <location>
        <begin position="273"/>
        <end position="295"/>
    </location>
</feature>
<feature type="transmembrane region" description="Helical" evidence="10">
    <location>
        <begin position="104"/>
        <end position="123"/>
    </location>
</feature>